<gene>
    <name evidence="4" type="ORF">EXN66_Car011012</name>
</gene>
<accession>A0A6G1PZD7</accession>
<dbReference type="EMBL" id="CM015722">
    <property type="protein sequence ID" value="KAF3695336.1"/>
    <property type="molecule type" value="Genomic_DNA"/>
</dbReference>
<evidence type="ECO:0000313" key="5">
    <source>
        <dbReference type="Proteomes" id="UP000503349"/>
    </source>
</evidence>
<dbReference type="Proteomes" id="UP000503349">
    <property type="component" value="Chromosome 11"/>
</dbReference>
<organism evidence="4 5">
    <name type="scientific">Channa argus</name>
    <name type="common">Northern snakehead</name>
    <name type="synonym">Ophicephalus argus</name>
    <dbReference type="NCBI Taxonomy" id="215402"/>
    <lineage>
        <taxon>Eukaryota</taxon>
        <taxon>Metazoa</taxon>
        <taxon>Chordata</taxon>
        <taxon>Craniata</taxon>
        <taxon>Vertebrata</taxon>
        <taxon>Euteleostomi</taxon>
        <taxon>Actinopterygii</taxon>
        <taxon>Neopterygii</taxon>
        <taxon>Teleostei</taxon>
        <taxon>Neoteleostei</taxon>
        <taxon>Acanthomorphata</taxon>
        <taxon>Anabantaria</taxon>
        <taxon>Anabantiformes</taxon>
        <taxon>Channoidei</taxon>
        <taxon>Channidae</taxon>
        <taxon>Channa</taxon>
    </lineage>
</organism>
<evidence type="ECO:0000313" key="4">
    <source>
        <dbReference type="EMBL" id="KAF3695336.1"/>
    </source>
</evidence>
<evidence type="ECO:0000256" key="1">
    <source>
        <dbReference type="ARBA" id="ARBA00022514"/>
    </source>
</evidence>
<dbReference type="Gene3D" id="2.40.50.40">
    <property type="match status" value="1"/>
</dbReference>
<dbReference type="Pfam" id="PF00048">
    <property type="entry name" value="IL8"/>
    <property type="match status" value="1"/>
</dbReference>
<dbReference type="GO" id="GO:0006955">
    <property type="term" value="P:immune response"/>
    <property type="evidence" value="ECO:0007669"/>
    <property type="project" value="InterPro"/>
</dbReference>
<feature type="domain" description="Chemokine interleukin-8-like" evidence="3">
    <location>
        <begin position="28"/>
        <end position="88"/>
    </location>
</feature>
<dbReference type="InterPro" id="IPR036048">
    <property type="entry name" value="Interleukin_8-like_sf"/>
</dbReference>
<keyword evidence="1" id="KW-0202">Cytokine</keyword>
<dbReference type="InterPro" id="IPR001811">
    <property type="entry name" value="Chemokine_IL8-like_dom"/>
</dbReference>
<feature type="signal peptide" evidence="2">
    <location>
        <begin position="1"/>
        <end position="25"/>
    </location>
</feature>
<name>A0A6G1PZD7_CHAAH</name>
<reference evidence="4 5" key="1">
    <citation type="submission" date="2019-02" db="EMBL/GenBank/DDBJ databases">
        <title>Opniocepnalus argus genome.</title>
        <authorList>
            <person name="Zhou C."/>
            <person name="Xiao S."/>
        </authorList>
    </citation>
    <scope>NUCLEOTIDE SEQUENCE [LARGE SCALE GENOMIC DNA]</scope>
    <source>
        <strain evidence="4">OARG1902GOOAL</strain>
        <tissue evidence="4">Muscle</tissue>
    </source>
</reference>
<dbReference type="SMART" id="SM00199">
    <property type="entry name" value="SCY"/>
    <property type="match status" value="1"/>
</dbReference>
<evidence type="ECO:0000256" key="2">
    <source>
        <dbReference type="SAM" id="SignalP"/>
    </source>
</evidence>
<dbReference type="GO" id="GO:0005615">
    <property type="term" value="C:extracellular space"/>
    <property type="evidence" value="ECO:0007669"/>
    <property type="project" value="UniProtKB-KW"/>
</dbReference>
<dbReference type="GO" id="GO:0008009">
    <property type="term" value="F:chemokine activity"/>
    <property type="evidence" value="ECO:0007669"/>
    <property type="project" value="InterPro"/>
</dbReference>
<dbReference type="AlphaFoldDB" id="A0A6G1PZD7"/>
<keyword evidence="2" id="KW-0732">Signal</keyword>
<proteinExistence type="predicted"/>
<protein>
    <submittedName>
        <fullName evidence="4">C-C motif chemokine 19 Epstein-Barr virus-induced molecule 1 ligand chemokine</fullName>
    </submittedName>
</protein>
<sequence>MAVRGDAKIFFCVLLIAGFCTVSFAQKLIDCCLTVMDKPVAKGLIVDYREQISGMGCAIDATILVTRRNRQLCAPAKGQWVVRLKNHVVQQKKECKKRAYTGQNCVGVPRE</sequence>
<dbReference type="SUPFAM" id="SSF54117">
    <property type="entry name" value="Interleukin 8-like chemokines"/>
    <property type="match status" value="1"/>
</dbReference>
<keyword evidence="5" id="KW-1185">Reference proteome</keyword>
<evidence type="ECO:0000259" key="3">
    <source>
        <dbReference type="SMART" id="SM00199"/>
    </source>
</evidence>
<dbReference type="OrthoDB" id="8900217at2759"/>
<reference evidence="5" key="2">
    <citation type="submission" date="2019-02" db="EMBL/GenBank/DDBJ databases">
        <title>Opniocepnalus argus Var Kimnra genome.</title>
        <authorList>
            <person name="Zhou C."/>
            <person name="Xiao S."/>
        </authorList>
    </citation>
    <scope>NUCLEOTIDE SEQUENCE [LARGE SCALE GENOMIC DNA]</scope>
</reference>
<feature type="chain" id="PRO_5026187755" evidence="2">
    <location>
        <begin position="26"/>
        <end position="111"/>
    </location>
</feature>